<sequence length="109" mass="12461">MDESAKVIRTTEGSEMFRTLVILGVLAVCAFMAGWFTIQRDENETTIRFNREEIREDASNAIAKGRELLDRAEDLPETEELIPQQATRPMTPPWEQPYLDDASAAPRQY</sequence>
<keyword evidence="4" id="KW-1185">Reference proteome</keyword>
<evidence type="ECO:0000256" key="1">
    <source>
        <dbReference type="SAM" id="MobiDB-lite"/>
    </source>
</evidence>
<evidence type="ECO:0000313" key="3">
    <source>
        <dbReference type="EMBL" id="QDV82749.1"/>
    </source>
</evidence>
<keyword evidence="2" id="KW-0472">Membrane</keyword>
<name>A0ABX5XS66_9BACT</name>
<proteinExistence type="predicted"/>
<accession>A0ABX5XS66</accession>
<dbReference type="Proteomes" id="UP000318081">
    <property type="component" value="Chromosome"/>
</dbReference>
<protein>
    <submittedName>
        <fullName evidence="3">Uncharacterized protein</fullName>
    </submittedName>
</protein>
<feature type="region of interest" description="Disordered" evidence="1">
    <location>
        <begin position="73"/>
        <end position="109"/>
    </location>
</feature>
<evidence type="ECO:0000313" key="4">
    <source>
        <dbReference type="Proteomes" id="UP000318081"/>
    </source>
</evidence>
<gene>
    <name evidence="3" type="ORF">TBK1r_16810</name>
</gene>
<reference evidence="3 4" key="1">
    <citation type="submission" date="2019-02" db="EMBL/GenBank/DDBJ databases">
        <title>Deep-cultivation of Planctomycetes and their phenomic and genomic characterization uncovers novel biology.</title>
        <authorList>
            <person name="Wiegand S."/>
            <person name="Jogler M."/>
            <person name="Boedeker C."/>
            <person name="Pinto D."/>
            <person name="Vollmers J."/>
            <person name="Rivas-Marin E."/>
            <person name="Kohn T."/>
            <person name="Peeters S.H."/>
            <person name="Heuer A."/>
            <person name="Rast P."/>
            <person name="Oberbeckmann S."/>
            <person name="Bunk B."/>
            <person name="Jeske O."/>
            <person name="Meyerdierks A."/>
            <person name="Storesund J.E."/>
            <person name="Kallscheuer N."/>
            <person name="Luecker S."/>
            <person name="Lage O.M."/>
            <person name="Pohl T."/>
            <person name="Merkel B.J."/>
            <person name="Hornburger P."/>
            <person name="Mueller R.-W."/>
            <person name="Bruemmer F."/>
            <person name="Labrenz M."/>
            <person name="Spormann A.M."/>
            <person name="Op den Camp H."/>
            <person name="Overmann J."/>
            <person name="Amann R."/>
            <person name="Jetten M.S.M."/>
            <person name="Mascher T."/>
            <person name="Medema M.H."/>
            <person name="Devos D.P."/>
            <person name="Kaster A.-K."/>
            <person name="Ovreas L."/>
            <person name="Rohde M."/>
            <person name="Galperin M.Y."/>
            <person name="Jogler C."/>
        </authorList>
    </citation>
    <scope>NUCLEOTIDE SEQUENCE [LARGE SCALE GENOMIC DNA]</scope>
    <source>
        <strain evidence="3 4">TBK1r</strain>
    </source>
</reference>
<dbReference type="EMBL" id="CP036432">
    <property type="protein sequence ID" value="QDV82749.1"/>
    <property type="molecule type" value="Genomic_DNA"/>
</dbReference>
<keyword evidence="2" id="KW-1133">Transmembrane helix</keyword>
<feature type="transmembrane region" description="Helical" evidence="2">
    <location>
        <begin position="20"/>
        <end position="38"/>
    </location>
</feature>
<evidence type="ECO:0000256" key="2">
    <source>
        <dbReference type="SAM" id="Phobius"/>
    </source>
</evidence>
<keyword evidence="2" id="KW-0812">Transmembrane</keyword>
<organism evidence="3 4">
    <name type="scientific">Stieleria magnilauensis</name>
    <dbReference type="NCBI Taxonomy" id="2527963"/>
    <lineage>
        <taxon>Bacteria</taxon>
        <taxon>Pseudomonadati</taxon>
        <taxon>Planctomycetota</taxon>
        <taxon>Planctomycetia</taxon>
        <taxon>Pirellulales</taxon>
        <taxon>Pirellulaceae</taxon>
        <taxon>Stieleria</taxon>
    </lineage>
</organism>